<organism evidence="2 3">
    <name type="scientific">Nocardioides conyzicola</name>
    <dbReference type="NCBI Taxonomy" id="1651781"/>
    <lineage>
        <taxon>Bacteria</taxon>
        <taxon>Bacillati</taxon>
        <taxon>Actinomycetota</taxon>
        <taxon>Actinomycetes</taxon>
        <taxon>Propionibacteriales</taxon>
        <taxon>Nocardioidaceae</taxon>
        <taxon>Nocardioides</taxon>
    </lineage>
</organism>
<name>A0ABP8WUD6_9ACTN</name>
<protein>
    <submittedName>
        <fullName evidence="2">Uncharacterized protein</fullName>
    </submittedName>
</protein>
<evidence type="ECO:0000313" key="3">
    <source>
        <dbReference type="Proteomes" id="UP001499974"/>
    </source>
</evidence>
<gene>
    <name evidence="2" type="ORF">GCM10023349_08660</name>
</gene>
<dbReference type="Proteomes" id="UP001499974">
    <property type="component" value="Unassembled WGS sequence"/>
</dbReference>
<feature type="signal peptide" evidence="1">
    <location>
        <begin position="1"/>
        <end position="23"/>
    </location>
</feature>
<feature type="chain" id="PRO_5045395729" evidence="1">
    <location>
        <begin position="24"/>
        <end position="139"/>
    </location>
</feature>
<proteinExistence type="predicted"/>
<reference evidence="3" key="1">
    <citation type="journal article" date="2019" name="Int. J. Syst. Evol. Microbiol.">
        <title>The Global Catalogue of Microorganisms (GCM) 10K type strain sequencing project: providing services to taxonomists for standard genome sequencing and annotation.</title>
        <authorList>
            <consortium name="The Broad Institute Genomics Platform"/>
            <consortium name="The Broad Institute Genome Sequencing Center for Infectious Disease"/>
            <person name="Wu L."/>
            <person name="Ma J."/>
        </authorList>
    </citation>
    <scope>NUCLEOTIDE SEQUENCE [LARGE SCALE GENOMIC DNA]</scope>
    <source>
        <strain evidence="3">JCM 18531</strain>
    </source>
</reference>
<accession>A0ABP8WUD6</accession>
<keyword evidence="3" id="KW-1185">Reference proteome</keyword>
<sequence>MSKQLLLALGAGGAVTAAVVASAASIGSVNSTDLGAGTTVVASCDSSIDVDYTTSYDSTEGGYKVATITLSGLAAACIGQDVTVTVKGPGASSNASLDEVDGTVASDSGTPAAAVNLELTPSTTVMAADVTGLAVVISG</sequence>
<dbReference type="EMBL" id="BAABKM010000002">
    <property type="protein sequence ID" value="GAA4695662.1"/>
    <property type="molecule type" value="Genomic_DNA"/>
</dbReference>
<comment type="caution">
    <text evidence="2">The sequence shown here is derived from an EMBL/GenBank/DDBJ whole genome shotgun (WGS) entry which is preliminary data.</text>
</comment>
<evidence type="ECO:0000313" key="2">
    <source>
        <dbReference type="EMBL" id="GAA4695662.1"/>
    </source>
</evidence>
<dbReference type="RefSeq" id="WP_345519607.1">
    <property type="nucleotide sequence ID" value="NZ_BAABKM010000002.1"/>
</dbReference>
<keyword evidence="1" id="KW-0732">Signal</keyword>
<evidence type="ECO:0000256" key="1">
    <source>
        <dbReference type="SAM" id="SignalP"/>
    </source>
</evidence>